<evidence type="ECO:0000313" key="2">
    <source>
        <dbReference type="EMBL" id="MBB3662012.1"/>
    </source>
</evidence>
<protein>
    <submittedName>
        <fullName evidence="2">Uncharacterized protein</fullName>
    </submittedName>
</protein>
<reference evidence="2 3" key="1">
    <citation type="submission" date="2020-08" db="EMBL/GenBank/DDBJ databases">
        <title>Sequencing the genomes of 1000 actinobacteria strains.</title>
        <authorList>
            <person name="Klenk H.-P."/>
        </authorList>
    </citation>
    <scope>NUCLEOTIDE SEQUENCE [LARGE SCALE GENOMIC DNA]</scope>
    <source>
        <strain evidence="2 3">DSM 45267</strain>
    </source>
</reference>
<gene>
    <name evidence="2" type="ORF">FB384_000916</name>
</gene>
<evidence type="ECO:0000256" key="1">
    <source>
        <dbReference type="SAM" id="MobiDB-lite"/>
    </source>
</evidence>
<dbReference type="AlphaFoldDB" id="A0A839XDJ4"/>
<proteinExistence type="predicted"/>
<evidence type="ECO:0000313" key="3">
    <source>
        <dbReference type="Proteomes" id="UP000564573"/>
    </source>
</evidence>
<dbReference type="EMBL" id="JACIBS010000001">
    <property type="protein sequence ID" value="MBB3662012.1"/>
    <property type="molecule type" value="Genomic_DNA"/>
</dbReference>
<comment type="caution">
    <text evidence="2">The sequence shown here is derived from an EMBL/GenBank/DDBJ whole genome shotgun (WGS) entry which is preliminary data.</text>
</comment>
<keyword evidence="3" id="KW-1185">Reference proteome</keyword>
<dbReference type="Proteomes" id="UP000564573">
    <property type="component" value="Unassembled WGS sequence"/>
</dbReference>
<name>A0A839XDJ4_9PSEU</name>
<feature type="compositionally biased region" description="Basic and acidic residues" evidence="1">
    <location>
        <begin position="44"/>
        <end position="54"/>
    </location>
</feature>
<accession>A0A839XDJ4</accession>
<feature type="compositionally biased region" description="Basic and acidic residues" evidence="1">
    <location>
        <begin position="1"/>
        <end position="23"/>
    </location>
</feature>
<sequence length="104" mass="11533">MECREHERDGIVRSRVHVHDQLRAIEPPEPPDNRAGPSRHAQGRKQERSRRRDAACGSDCTQESGAQSNVAVTGAWSDQRWSYDGARSTTTELHVSARPGVAAM</sequence>
<feature type="region of interest" description="Disordered" evidence="1">
    <location>
        <begin position="1"/>
        <end position="104"/>
    </location>
</feature>
<organism evidence="2 3">
    <name type="scientific">Prauserella sediminis</name>
    <dbReference type="NCBI Taxonomy" id="577680"/>
    <lineage>
        <taxon>Bacteria</taxon>
        <taxon>Bacillati</taxon>
        <taxon>Actinomycetota</taxon>
        <taxon>Actinomycetes</taxon>
        <taxon>Pseudonocardiales</taxon>
        <taxon>Pseudonocardiaceae</taxon>
        <taxon>Prauserella</taxon>
        <taxon>Prauserella salsuginis group</taxon>
    </lineage>
</organism>
<feature type="compositionally biased region" description="Polar residues" evidence="1">
    <location>
        <begin position="59"/>
        <end position="71"/>
    </location>
</feature>